<evidence type="ECO:0000256" key="3">
    <source>
        <dbReference type="ARBA" id="ARBA00023027"/>
    </source>
</evidence>
<dbReference type="Pfam" id="PF02826">
    <property type="entry name" value="2-Hacid_dh_C"/>
    <property type="match status" value="1"/>
</dbReference>
<dbReference type="InterPro" id="IPR036291">
    <property type="entry name" value="NAD(P)-bd_dom_sf"/>
</dbReference>
<dbReference type="InterPro" id="IPR029753">
    <property type="entry name" value="D-isomer_DH_CS"/>
</dbReference>
<protein>
    <submittedName>
        <fullName evidence="5">D-3-phosphoglycerate dehydrogenase</fullName>
    </submittedName>
</protein>
<feature type="domain" description="D-isomer specific 2-hydroxyacid dehydrogenase NAD-binding" evidence="4">
    <location>
        <begin position="44"/>
        <end position="176"/>
    </location>
</feature>
<dbReference type="STRING" id="5627.A0A1C7MRW4"/>
<keyword evidence="2" id="KW-0560">Oxidoreductase</keyword>
<dbReference type="PROSITE" id="PS00671">
    <property type="entry name" value="D_2_HYDROXYACID_DH_3"/>
    <property type="match status" value="1"/>
</dbReference>
<dbReference type="InterPro" id="IPR050857">
    <property type="entry name" value="D-2-hydroxyacid_DH"/>
</dbReference>
<dbReference type="OrthoDB" id="298012at2759"/>
<proteinExistence type="inferred from homology"/>
<dbReference type="PANTHER" id="PTHR42789:SF1">
    <property type="entry name" value="D-ISOMER SPECIFIC 2-HYDROXYACID DEHYDROGENASE FAMILY PROTEIN (AFU_ORTHOLOGUE AFUA_6G10090)"/>
    <property type="match status" value="1"/>
</dbReference>
<sequence>MSAGRGSITRVAILDDYQGMVNRGIDVAHAKTKGIVVCVFEDANVKASKVPWQSTIPMGLAGRTLGLVGVGKLGSKTAKIAKAFNMEVIAWSPNLTPDRAEKAGVTFVPSKEELFRQSDIVSIHMVLSNRTHHMITTADFALMKPTAFFINTSRGPLVDEPALIEALKQKKIAGAGWIMLRLVHTWDTLVIRTMKRSGTYSRKYCCIPGRKPKACDGLRRLGNGSMKVFGVVWVRLSQLASQH</sequence>
<dbReference type="GO" id="GO:0051287">
    <property type="term" value="F:NAD binding"/>
    <property type="evidence" value="ECO:0007669"/>
    <property type="project" value="InterPro"/>
</dbReference>
<evidence type="ECO:0000256" key="1">
    <source>
        <dbReference type="ARBA" id="ARBA00005854"/>
    </source>
</evidence>
<dbReference type="Gene3D" id="3.40.50.720">
    <property type="entry name" value="NAD(P)-binding Rossmann-like Domain"/>
    <property type="match status" value="1"/>
</dbReference>
<evidence type="ECO:0000259" key="4">
    <source>
        <dbReference type="Pfam" id="PF02826"/>
    </source>
</evidence>
<dbReference type="AlphaFoldDB" id="A0A1C7MRW4"/>
<gene>
    <name evidence="5" type="primary">serA</name>
    <name evidence="5" type="ORF">A0H81_00844</name>
</gene>
<organism evidence="5 6">
    <name type="scientific">Grifola frondosa</name>
    <name type="common">Maitake</name>
    <name type="synonym">Polyporus frondosus</name>
    <dbReference type="NCBI Taxonomy" id="5627"/>
    <lineage>
        <taxon>Eukaryota</taxon>
        <taxon>Fungi</taxon>
        <taxon>Dikarya</taxon>
        <taxon>Basidiomycota</taxon>
        <taxon>Agaricomycotina</taxon>
        <taxon>Agaricomycetes</taxon>
        <taxon>Polyporales</taxon>
        <taxon>Grifolaceae</taxon>
        <taxon>Grifola</taxon>
    </lineage>
</organism>
<evidence type="ECO:0000313" key="6">
    <source>
        <dbReference type="Proteomes" id="UP000092993"/>
    </source>
</evidence>
<keyword evidence="3" id="KW-0520">NAD</keyword>
<dbReference type="GO" id="GO:0016491">
    <property type="term" value="F:oxidoreductase activity"/>
    <property type="evidence" value="ECO:0007669"/>
    <property type="project" value="UniProtKB-KW"/>
</dbReference>
<comment type="caution">
    <text evidence="5">The sequence shown here is derived from an EMBL/GenBank/DDBJ whole genome shotgun (WGS) entry which is preliminary data.</text>
</comment>
<keyword evidence="6" id="KW-1185">Reference proteome</keyword>
<comment type="similarity">
    <text evidence="1">Belongs to the D-isomer specific 2-hydroxyacid dehydrogenase family.</text>
</comment>
<dbReference type="SUPFAM" id="SSF51735">
    <property type="entry name" value="NAD(P)-binding Rossmann-fold domains"/>
    <property type="match status" value="1"/>
</dbReference>
<dbReference type="Proteomes" id="UP000092993">
    <property type="component" value="Unassembled WGS sequence"/>
</dbReference>
<dbReference type="PANTHER" id="PTHR42789">
    <property type="entry name" value="D-ISOMER SPECIFIC 2-HYDROXYACID DEHYDROGENASE FAMILY PROTEIN (AFU_ORTHOLOGUE AFUA_6G10090)"/>
    <property type="match status" value="1"/>
</dbReference>
<evidence type="ECO:0000313" key="5">
    <source>
        <dbReference type="EMBL" id="OBZ79602.1"/>
    </source>
</evidence>
<accession>A0A1C7MRW4</accession>
<dbReference type="InterPro" id="IPR006140">
    <property type="entry name" value="D-isomer_DH_NAD-bd"/>
</dbReference>
<reference evidence="5 6" key="1">
    <citation type="submission" date="2016-03" db="EMBL/GenBank/DDBJ databases">
        <title>Whole genome sequencing of Grifola frondosa 9006-11.</title>
        <authorList>
            <person name="Min B."/>
            <person name="Park H."/>
            <person name="Kim J.-G."/>
            <person name="Cho H."/>
            <person name="Oh Y.-L."/>
            <person name="Kong W.-S."/>
            <person name="Choi I.-G."/>
        </authorList>
    </citation>
    <scope>NUCLEOTIDE SEQUENCE [LARGE SCALE GENOMIC DNA]</scope>
    <source>
        <strain evidence="5 6">9006-11</strain>
    </source>
</reference>
<name>A0A1C7MRW4_GRIFR</name>
<evidence type="ECO:0000256" key="2">
    <source>
        <dbReference type="ARBA" id="ARBA00023002"/>
    </source>
</evidence>
<dbReference type="EMBL" id="LUGG01000001">
    <property type="protein sequence ID" value="OBZ79602.1"/>
    <property type="molecule type" value="Genomic_DNA"/>
</dbReference>